<gene>
    <name evidence="3" type="primary">LOC135193956</name>
</gene>
<protein>
    <submittedName>
        <fullName evidence="3">Uncharacterized protein LOC135193956</fullName>
    </submittedName>
</protein>
<evidence type="ECO:0000313" key="2">
    <source>
        <dbReference type="Proteomes" id="UP001652626"/>
    </source>
</evidence>
<keyword evidence="1" id="KW-0812">Transmembrane</keyword>
<dbReference type="RefSeq" id="XP_064074644.1">
    <property type="nucleotide sequence ID" value="XM_064218574.1"/>
</dbReference>
<organism evidence="2 3">
    <name type="scientific">Vanessa tameamea</name>
    <name type="common">Kamehameha butterfly</name>
    <dbReference type="NCBI Taxonomy" id="334116"/>
    <lineage>
        <taxon>Eukaryota</taxon>
        <taxon>Metazoa</taxon>
        <taxon>Ecdysozoa</taxon>
        <taxon>Arthropoda</taxon>
        <taxon>Hexapoda</taxon>
        <taxon>Insecta</taxon>
        <taxon>Pterygota</taxon>
        <taxon>Neoptera</taxon>
        <taxon>Endopterygota</taxon>
        <taxon>Lepidoptera</taxon>
        <taxon>Glossata</taxon>
        <taxon>Ditrysia</taxon>
        <taxon>Papilionoidea</taxon>
        <taxon>Nymphalidae</taxon>
        <taxon>Nymphalinae</taxon>
        <taxon>Vanessa</taxon>
    </lineage>
</organism>
<dbReference type="Proteomes" id="UP001652626">
    <property type="component" value="Chromosome 23"/>
</dbReference>
<feature type="transmembrane region" description="Helical" evidence="1">
    <location>
        <begin position="99"/>
        <end position="118"/>
    </location>
</feature>
<name>A0ABM4ATL8_VANTA</name>
<reference evidence="3" key="1">
    <citation type="submission" date="2025-08" db="UniProtKB">
        <authorList>
            <consortium name="RefSeq"/>
        </authorList>
    </citation>
    <scope>IDENTIFICATION</scope>
    <source>
        <tissue evidence="3">Whole body</tissue>
    </source>
</reference>
<accession>A0ABM4ATL8</accession>
<evidence type="ECO:0000256" key="1">
    <source>
        <dbReference type="SAM" id="Phobius"/>
    </source>
</evidence>
<sequence>MDRGRAGGPPGDSGHHRLDHSAVTREQNRAVLLNFIDQKFQAAIFPLNLFQNIFFQSKYTIRNNFVHPKSYIYNTLSFIFTVLLIYLMCYVHWKYFSFSYSFYIFILIFYDVSIICAFRYMKLIRICFELWVYKISQNSGPRYRFVRKTRRSQDGNYKKIFDSYIDFIESFELFKIIFQVPVSIMSLLIN</sequence>
<evidence type="ECO:0000313" key="3">
    <source>
        <dbReference type="RefSeq" id="XP_064074644.1"/>
    </source>
</evidence>
<proteinExistence type="predicted"/>
<keyword evidence="1" id="KW-1133">Transmembrane helix</keyword>
<feature type="transmembrane region" description="Helical" evidence="1">
    <location>
        <begin position="71"/>
        <end position="93"/>
    </location>
</feature>
<keyword evidence="2" id="KW-1185">Reference proteome</keyword>
<dbReference type="GeneID" id="135193956"/>
<keyword evidence="1" id="KW-0472">Membrane</keyword>